<organism evidence="1">
    <name type="scientific">Phytophthora nicotianae</name>
    <name type="common">Potato buckeye rot agent</name>
    <name type="synonym">Phytophthora parasitica</name>
    <dbReference type="NCBI Taxonomy" id="4792"/>
    <lineage>
        <taxon>Eukaryota</taxon>
        <taxon>Sar</taxon>
        <taxon>Stramenopiles</taxon>
        <taxon>Oomycota</taxon>
        <taxon>Peronosporomycetes</taxon>
        <taxon>Peronosporales</taxon>
        <taxon>Peronosporaceae</taxon>
        <taxon>Phytophthora</taxon>
    </lineage>
</organism>
<dbReference type="Proteomes" id="UP000054532">
    <property type="component" value="Unassembled WGS sequence"/>
</dbReference>
<dbReference type="AlphaFoldDB" id="W2MDR6"/>
<gene>
    <name evidence="1" type="ORF">L914_19138</name>
</gene>
<name>W2MDR6_PHYNI</name>
<protein>
    <submittedName>
        <fullName evidence="1">Uncharacterized protein</fullName>
    </submittedName>
</protein>
<dbReference type="EMBL" id="KI695984">
    <property type="protein sequence ID" value="ETM33649.1"/>
    <property type="molecule type" value="Genomic_DNA"/>
</dbReference>
<accession>W2MDR6</accession>
<proteinExistence type="predicted"/>
<evidence type="ECO:0000313" key="1">
    <source>
        <dbReference type="EMBL" id="ETM33649.1"/>
    </source>
</evidence>
<reference evidence="1" key="1">
    <citation type="submission" date="2013-11" db="EMBL/GenBank/DDBJ databases">
        <title>The Genome Sequence of Phytophthora parasitica IAC_01/95.</title>
        <authorList>
            <consortium name="The Broad Institute Genomics Platform"/>
            <person name="Russ C."/>
            <person name="Tyler B."/>
            <person name="Panabieres F."/>
            <person name="Shan W."/>
            <person name="Tripathy S."/>
            <person name="Grunwald N."/>
            <person name="Machado M."/>
            <person name="Johnson C.S."/>
            <person name="Arredondo F."/>
            <person name="Hong C."/>
            <person name="Coffey M."/>
            <person name="Young S.K."/>
            <person name="Zeng Q."/>
            <person name="Gargeya S."/>
            <person name="Fitzgerald M."/>
            <person name="Abouelleil A."/>
            <person name="Alvarado L."/>
            <person name="Chapman S.B."/>
            <person name="Gainer-Dewar J."/>
            <person name="Goldberg J."/>
            <person name="Griggs A."/>
            <person name="Gujja S."/>
            <person name="Hansen M."/>
            <person name="Howarth C."/>
            <person name="Imamovic A."/>
            <person name="Ireland A."/>
            <person name="Larimer J."/>
            <person name="McCowan C."/>
            <person name="Murphy C."/>
            <person name="Pearson M."/>
            <person name="Poon T.W."/>
            <person name="Priest M."/>
            <person name="Roberts A."/>
            <person name="Saif S."/>
            <person name="Shea T."/>
            <person name="Sykes S."/>
            <person name="Wortman J."/>
            <person name="Nusbaum C."/>
            <person name="Birren B."/>
        </authorList>
    </citation>
    <scope>NUCLEOTIDE SEQUENCE [LARGE SCALE GENOMIC DNA]</scope>
    <source>
        <strain evidence="1">IAC_01/95</strain>
    </source>
</reference>
<sequence length="58" mass="6573">MGGGRRTLARSTYVTETLHHYSLHGECHRSNPNPTPTLSTLIQMGKRELTHSRDQLTK</sequence>